<organism evidence="2 3">
    <name type="scientific">Onchocerca flexuosa</name>
    <dbReference type="NCBI Taxonomy" id="387005"/>
    <lineage>
        <taxon>Eukaryota</taxon>
        <taxon>Metazoa</taxon>
        <taxon>Ecdysozoa</taxon>
        <taxon>Nematoda</taxon>
        <taxon>Chromadorea</taxon>
        <taxon>Rhabditida</taxon>
        <taxon>Spirurina</taxon>
        <taxon>Spiruromorpha</taxon>
        <taxon>Filarioidea</taxon>
        <taxon>Onchocercidae</taxon>
        <taxon>Onchocerca</taxon>
    </lineage>
</organism>
<dbReference type="Pfam" id="PF24342">
    <property type="entry name" value="OB_DEPS-1_2nd"/>
    <property type="match status" value="1"/>
</dbReference>
<gene>
    <name evidence="2" type="ORF">X798_00666</name>
</gene>
<sequence length="544" mass="62376">MSKCAGLISHQADNGLLYVFVPGKHPDLVIDERKTSNDEQRLHVGDFISFIDVNGSVTSPKRMKKLFETRFSNNCLQVQVLVVFPPEEFCAVSNNKTLAWSPDFAFVSCSPDVVKRFCPNQIYMAWIERVPRLIQKVADILVSWQIVDDIFDKCDEQNRQLISKAPWNDKKNNHYFRSIPCCPHRMQQKPFHNQRAITTSLKKYIDNYQGLVTEVNDSSAKVWSLAIPDSEVVFLFGAREGMKVGDWVQFNCAPSIRPYLNCYLHGKKFLIIEPVLPAKPFNNTVQVELMMTITVDNLKYYPTGEVTVETEMLGAVEFGSGRFRKNYYNRCLSLIVCKNRPSKQTGSVWQVFCVVIEGCVEFMQLSNSSINFPNTNGIPAKEFVSMKKDKCNAEVEIDDYPFNESKLQENLSSDLPGPSQKEVDHNFCSDFSHNDNTYGNREEEYDPLKEPAFGAVQPRVLQINSSLYSNDNPNINLNEELSEDEQDEVDSRATEYWIRVWQIPEVRQQIAKADREFYVNVMQLMTDLNARTDGDTLEEALKQS</sequence>
<evidence type="ECO:0000313" key="3">
    <source>
        <dbReference type="Proteomes" id="UP000242913"/>
    </source>
</evidence>
<reference evidence="2 3" key="1">
    <citation type="submission" date="2015-12" db="EMBL/GenBank/DDBJ databases">
        <title>Draft genome of the nematode, Onchocerca flexuosa.</title>
        <authorList>
            <person name="Mitreva M."/>
        </authorList>
    </citation>
    <scope>NUCLEOTIDE SEQUENCE [LARGE SCALE GENOMIC DNA]</scope>
    <source>
        <strain evidence="2">Red Deer</strain>
    </source>
</reference>
<dbReference type="EMBL" id="KZ269978">
    <property type="protein sequence ID" value="OZC12145.1"/>
    <property type="molecule type" value="Genomic_DNA"/>
</dbReference>
<feature type="domain" description="P-granule-associated protein DEPS-1 second OB-fold" evidence="1">
    <location>
        <begin position="66"/>
        <end position="152"/>
    </location>
</feature>
<dbReference type="AlphaFoldDB" id="A0A238C4S9"/>
<dbReference type="InterPro" id="IPR057143">
    <property type="entry name" value="OB_DEPS-1_2nd"/>
</dbReference>
<protein>
    <recommendedName>
        <fullName evidence="1">p-granule-associated protein DEPS-1 second OB-fold domain-containing protein</fullName>
    </recommendedName>
</protein>
<evidence type="ECO:0000313" key="2">
    <source>
        <dbReference type="EMBL" id="OZC12145.1"/>
    </source>
</evidence>
<dbReference type="Proteomes" id="UP000242913">
    <property type="component" value="Unassembled WGS sequence"/>
</dbReference>
<dbReference type="OrthoDB" id="5799128at2759"/>
<accession>A0A238C4S9</accession>
<keyword evidence="3" id="KW-1185">Reference proteome</keyword>
<proteinExistence type="predicted"/>
<evidence type="ECO:0000259" key="1">
    <source>
        <dbReference type="Pfam" id="PF24342"/>
    </source>
</evidence>
<name>A0A238C4S9_9BILA</name>